<proteinExistence type="inferred from homology"/>
<sequence length="144" mass="15321">MSEQTLRQFADVSEGESLPSRSIPVTRATLVHYAGASGDRNVIHWDERTATSVGLPDVIAHGMWTMGAAIQLVTDWVGDAGRILDYGTRFTKPVVVPHDGGTSIDVTGTVKSLDAETKQGVVELTVTSSGEKVLGRCRATVQLG</sequence>
<dbReference type="PANTHER" id="PTHR43841:SF3">
    <property type="entry name" value="(3R)-HYDROXYACYL-ACP DEHYDRATASE SUBUNIT HADB"/>
    <property type="match status" value="1"/>
</dbReference>
<keyword evidence="4" id="KW-1185">Reference proteome</keyword>
<comment type="similarity">
    <text evidence="1">Belongs to the enoyl-CoA hydratase/isomerase family.</text>
</comment>
<gene>
    <name evidence="3" type="ORF">V1351_02650</name>
</gene>
<dbReference type="InterPro" id="IPR002539">
    <property type="entry name" value="MaoC-like_dom"/>
</dbReference>
<dbReference type="Pfam" id="PF01575">
    <property type="entry name" value="MaoC_dehydratas"/>
    <property type="match status" value="1"/>
</dbReference>
<feature type="domain" description="MaoC-like" evidence="2">
    <location>
        <begin position="18"/>
        <end position="127"/>
    </location>
</feature>
<dbReference type="PANTHER" id="PTHR43841">
    <property type="entry name" value="3-HYDROXYACYL-THIOESTER DEHYDRATASE HTDX-RELATED"/>
    <property type="match status" value="1"/>
</dbReference>
<evidence type="ECO:0000256" key="1">
    <source>
        <dbReference type="ARBA" id="ARBA00005254"/>
    </source>
</evidence>
<accession>A0ABZ2MJB9</accession>
<protein>
    <submittedName>
        <fullName evidence="3">MaoC family dehydratase</fullName>
    </submittedName>
</protein>
<dbReference type="SUPFAM" id="SSF54637">
    <property type="entry name" value="Thioesterase/thiol ester dehydrase-isomerase"/>
    <property type="match status" value="1"/>
</dbReference>
<organism evidence="3 4">
    <name type="scientific">Janibacter alittae</name>
    <dbReference type="NCBI Taxonomy" id="3115209"/>
    <lineage>
        <taxon>Bacteria</taxon>
        <taxon>Bacillati</taxon>
        <taxon>Actinomycetota</taxon>
        <taxon>Actinomycetes</taxon>
        <taxon>Micrococcales</taxon>
        <taxon>Intrasporangiaceae</taxon>
        <taxon>Janibacter</taxon>
    </lineage>
</organism>
<dbReference type="EMBL" id="CP144913">
    <property type="protein sequence ID" value="WXB76979.1"/>
    <property type="molecule type" value="Genomic_DNA"/>
</dbReference>
<reference evidence="3 4" key="1">
    <citation type="submission" date="2024-02" db="EMBL/GenBank/DDBJ databases">
        <title>Janibacter sp. nov., isolated from gut of marine sandworm.</title>
        <authorList>
            <person name="Kim B."/>
            <person name="Jun M.O."/>
            <person name="Shin N.-R."/>
        </authorList>
    </citation>
    <scope>NUCLEOTIDE SEQUENCE [LARGE SCALE GENOMIC DNA]</scope>
    <source>
        <strain evidence="3 4">A1S7</strain>
    </source>
</reference>
<dbReference type="Gene3D" id="3.10.129.10">
    <property type="entry name" value="Hotdog Thioesterase"/>
    <property type="match status" value="1"/>
</dbReference>
<evidence type="ECO:0000259" key="2">
    <source>
        <dbReference type="Pfam" id="PF01575"/>
    </source>
</evidence>
<dbReference type="RefSeq" id="WP_338750457.1">
    <property type="nucleotide sequence ID" value="NZ_CP144913.1"/>
</dbReference>
<name>A0ABZ2MJB9_9MICO</name>
<dbReference type="CDD" id="cd03453">
    <property type="entry name" value="SAV4209_like"/>
    <property type="match status" value="1"/>
</dbReference>
<dbReference type="InterPro" id="IPR029069">
    <property type="entry name" value="HotDog_dom_sf"/>
</dbReference>
<evidence type="ECO:0000313" key="3">
    <source>
        <dbReference type="EMBL" id="WXB76979.1"/>
    </source>
</evidence>
<evidence type="ECO:0000313" key="4">
    <source>
        <dbReference type="Proteomes" id="UP001382727"/>
    </source>
</evidence>
<dbReference type="Proteomes" id="UP001382727">
    <property type="component" value="Chromosome"/>
</dbReference>